<keyword evidence="4" id="KW-1185">Reference proteome</keyword>
<comment type="caution">
    <text evidence="3">The sequence shown here is derived from an EMBL/GenBank/DDBJ whole genome shotgun (WGS) entry which is preliminary data.</text>
</comment>
<evidence type="ECO:0000313" key="3">
    <source>
        <dbReference type="EMBL" id="GGY69118.1"/>
    </source>
</evidence>
<evidence type="ECO:0008006" key="5">
    <source>
        <dbReference type="Google" id="ProtNLM"/>
    </source>
</evidence>
<dbReference type="EMBL" id="BMYZ01000001">
    <property type="protein sequence ID" value="GGY69118.1"/>
    <property type="molecule type" value="Genomic_DNA"/>
</dbReference>
<sequence>MNITKMLGSLLLASFVCACSPKQPEQQPAQLPEKKSQGVLTDSQQQTLDKAKQTEELLDKTNKERMKEVDEAAGEK</sequence>
<organism evidence="3 4">
    <name type="scientific">Cellvibrio zantedeschiae</name>
    <dbReference type="NCBI Taxonomy" id="1237077"/>
    <lineage>
        <taxon>Bacteria</taxon>
        <taxon>Pseudomonadati</taxon>
        <taxon>Pseudomonadota</taxon>
        <taxon>Gammaproteobacteria</taxon>
        <taxon>Cellvibrionales</taxon>
        <taxon>Cellvibrionaceae</taxon>
        <taxon>Cellvibrio</taxon>
    </lineage>
</organism>
<dbReference type="PROSITE" id="PS51257">
    <property type="entry name" value="PROKAR_LIPOPROTEIN"/>
    <property type="match status" value="1"/>
</dbReference>
<keyword evidence="2" id="KW-0732">Signal</keyword>
<gene>
    <name evidence="3" type="ORF">GCM10011613_11790</name>
</gene>
<feature type="region of interest" description="Disordered" evidence="1">
    <location>
        <begin position="22"/>
        <end position="76"/>
    </location>
</feature>
<evidence type="ECO:0000256" key="1">
    <source>
        <dbReference type="SAM" id="MobiDB-lite"/>
    </source>
</evidence>
<dbReference type="RefSeq" id="WP_189416693.1">
    <property type="nucleotide sequence ID" value="NZ_BMYZ01000001.1"/>
</dbReference>
<proteinExistence type="predicted"/>
<feature type="compositionally biased region" description="Basic and acidic residues" evidence="1">
    <location>
        <begin position="49"/>
        <end position="76"/>
    </location>
</feature>
<evidence type="ECO:0000256" key="2">
    <source>
        <dbReference type="SAM" id="SignalP"/>
    </source>
</evidence>
<name>A0ABQ3AZT2_9GAMM</name>
<feature type="chain" id="PRO_5045081678" description="Lipoprotein" evidence="2">
    <location>
        <begin position="19"/>
        <end position="76"/>
    </location>
</feature>
<reference evidence="4" key="1">
    <citation type="journal article" date="2019" name="Int. J. Syst. Evol. Microbiol.">
        <title>The Global Catalogue of Microorganisms (GCM) 10K type strain sequencing project: providing services to taxonomists for standard genome sequencing and annotation.</title>
        <authorList>
            <consortium name="The Broad Institute Genomics Platform"/>
            <consortium name="The Broad Institute Genome Sequencing Center for Infectious Disease"/>
            <person name="Wu L."/>
            <person name="Ma J."/>
        </authorList>
    </citation>
    <scope>NUCLEOTIDE SEQUENCE [LARGE SCALE GENOMIC DNA]</scope>
    <source>
        <strain evidence="4">KCTC 32239</strain>
    </source>
</reference>
<dbReference type="Proteomes" id="UP000619761">
    <property type="component" value="Unassembled WGS sequence"/>
</dbReference>
<evidence type="ECO:0000313" key="4">
    <source>
        <dbReference type="Proteomes" id="UP000619761"/>
    </source>
</evidence>
<feature type="signal peptide" evidence="2">
    <location>
        <begin position="1"/>
        <end position="18"/>
    </location>
</feature>
<feature type="compositionally biased region" description="Polar residues" evidence="1">
    <location>
        <begin position="38"/>
        <end position="48"/>
    </location>
</feature>
<accession>A0ABQ3AZT2</accession>
<protein>
    <recommendedName>
        <fullName evidence="5">Lipoprotein</fullName>
    </recommendedName>
</protein>